<reference evidence="1 2" key="1">
    <citation type="submission" date="2019-09" db="EMBL/GenBank/DDBJ databases">
        <title>Mumia zhuanghuii sp. nov. isolated from the intestinal contents of plateau pika (Ochotona curzoniae) in the Qinghai-Tibet plateau of China.</title>
        <authorList>
            <person name="Tian Z."/>
        </authorList>
    </citation>
    <scope>NUCLEOTIDE SEQUENCE [LARGE SCALE GENOMIC DNA]</scope>
    <source>
        <strain evidence="2">350</strain>
    </source>
</reference>
<dbReference type="RefSeq" id="WP_149768834.1">
    <property type="nucleotide sequence ID" value="NZ_VDFQ02000002.1"/>
</dbReference>
<evidence type="ECO:0000313" key="1">
    <source>
        <dbReference type="EMBL" id="KAA1423315.1"/>
    </source>
</evidence>
<gene>
    <name evidence="1" type="ORF">FE697_006775</name>
</gene>
<organism evidence="1 2">
    <name type="scientific">Mumia zhuanghuii</name>
    <dbReference type="NCBI Taxonomy" id="2585211"/>
    <lineage>
        <taxon>Bacteria</taxon>
        <taxon>Bacillati</taxon>
        <taxon>Actinomycetota</taxon>
        <taxon>Actinomycetes</taxon>
        <taxon>Propionibacteriales</taxon>
        <taxon>Nocardioidaceae</taxon>
        <taxon>Mumia</taxon>
    </lineage>
</organism>
<dbReference type="EMBL" id="VDFQ02000002">
    <property type="protein sequence ID" value="KAA1423315.1"/>
    <property type="molecule type" value="Genomic_DNA"/>
</dbReference>
<dbReference type="AlphaFoldDB" id="A0A5Q6RYX9"/>
<dbReference type="Proteomes" id="UP000307768">
    <property type="component" value="Unassembled WGS sequence"/>
</dbReference>
<protein>
    <submittedName>
        <fullName evidence="1">Uncharacterized protein</fullName>
    </submittedName>
</protein>
<accession>A0A5Q6RYX9</accession>
<comment type="caution">
    <text evidence="1">The sequence shown here is derived from an EMBL/GenBank/DDBJ whole genome shotgun (WGS) entry which is preliminary data.</text>
</comment>
<proteinExistence type="predicted"/>
<evidence type="ECO:0000313" key="2">
    <source>
        <dbReference type="Proteomes" id="UP000307768"/>
    </source>
</evidence>
<dbReference type="OrthoDB" id="4571327at2"/>
<sequence>MAQVQAVVNQPPATAVQALRVAAARQGWMPDPRRTTPSAVAFRKGASALSWGSNLTVGIAPGPSPTETLLTFMTTESFAITDWGRGRRGLQRLIEALGARVVP</sequence>
<name>A0A5Q6RYX9_9ACTN</name>